<keyword evidence="24" id="KW-0547">Nucleotide-binding</keyword>
<dbReference type="InterPro" id="IPR000807">
    <property type="entry name" value="ImidazoleglycerolP_deHydtase"/>
</dbReference>
<dbReference type="NCBIfam" id="TIGR00007">
    <property type="entry name" value="1-(5-phosphoribosyl)-5-[(5-phosphoribosylamino)methylideneamino]imidazole-4-carboxamide isomerase"/>
    <property type="match status" value="1"/>
</dbReference>
<dbReference type="InterPro" id="IPR006063">
    <property type="entry name" value="HisA_bact_arch"/>
</dbReference>
<dbReference type="CDD" id="cd02025">
    <property type="entry name" value="PanK"/>
    <property type="match status" value="1"/>
</dbReference>
<protein>
    <recommendedName>
        <fullName evidence="21">Imidazoleglycerol-phosphate dehydratase</fullName>
        <ecNumber evidence="15">2.7.1.33</ecNumber>
        <ecNumber evidence="19">3.5.1.2</ecNumber>
        <ecNumber evidence="16">3.6.1.31</ecNumber>
        <ecNumber evidence="14">4.2.1.19</ecNumber>
        <ecNumber evidence="18">4.3.2.10</ecNumber>
        <ecNumber evidence="17">5.3.1.16</ecNumber>
    </recommendedName>
    <alternativeName>
        <fullName evidence="20">Pantothenate kinase</fullName>
    </alternativeName>
    <alternativeName>
        <fullName evidence="32">Pantothenic acid kinase</fullName>
    </alternativeName>
</protein>
<dbReference type="InterPro" id="IPR027417">
    <property type="entry name" value="P-loop_NTPase"/>
</dbReference>
<keyword evidence="36" id="KW-1133">Transmembrane helix</keyword>
<evidence type="ECO:0000256" key="16">
    <source>
        <dbReference type="ARBA" id="ARBA00012414"/>
    </source>
</evidence>
<dbReference type="EC" id="3.6.1.31" evidence="16"/>
<keyword evidence="22" id="KW-0963">Cytoplasm</keyword>
<keyword evidence="27" id="KW-0315">Glutamine amidotransferase</keyword>
<dbReference type="PROSITE" id="PS00954">
    <property type="entry name" value="IGP_DEHYDRATASE_1"/>
    <property type="match status" value="1"/>
</dbReference>
<feature type="domain" description="Glutamine amidotransferase" evidence="37">
    <location>
        <begin position="339"/>
        <end position="533"/>
    </location>
</feature>
<evidence type="ECO:0000256" key="27">
    <source>
        <dbReference type="ARBA" id="ARBA00022962"/>
    </source>
</evidence>
<evidence type="ECO:0000256" key="33">
    <source>
        <dbReference type="ARBA" id="ARBA00047838"/>
    </source>
</evidence>
<keyword evidence="25" id="KW-0378">Hydrolase</keyword>
<dbReference type="NCBIfam" id="TIGR01855">
    <property type="entry name" value="IMP_synth_hisH"/>
    <property type="match status" value="1"/>
</dbReference>
<name>A0AA36IR92_9DINO</name>
<dbReference type="GO" id="GO:0003949">
    <property type="term" value="F:1-(5-phosphoribosyl)-5-[(5-phosphoribosylamino)methylideneamino]imidazole-4-carboxamide isomerase activity"/>
    <property type="evidence" value="ECO:0007669"/>
    <property type="project" value="UniProtKB-EC"/>
</dbReference>
<evidence type="ECO:0000256" key="21">
    <source>
        <dbReference type="ARBA" id="ARBA00016664"/>
    </source>
</evidence>
<evidence type="ECO:0000256" key="34">
    <source>
        <dbReference type="ARBA" id="ARBA00049534"/>
    </source>
</evidence>
<dbReference type="Proteomes" id="UP001178507">
    <property type="component" value="Unassembled WGS sequence"/>
</dbReference>
<dbReference type="SUPFAM" id="SSF52317">
    <property type="entry name" value="Class I glutamine amidotransferase-like"/>
    <property type="match status" value="1"/>
</dbReference>
<dbReference type="SUPFAM" id="SSF54211">
    <property type="entry name" value="Ribosomal protein S5 domain 2-like"/>
    <property type="match status" value="2"/>
</dbReference>
<evidence type="ECO:0000256" key="23">
    <source>
        <dbReference type="ARBA" id="ARBA00022605"/>
    </source>
</evidence>
<evidence type="ECO:0000259" key="38">
    <source>
        <dbReference type="Pfam" id="PF00485"/>
    </source>
</evidence>
<dbReference type="GO" id="GO:0000105">
    <property type="term" value="P:L-histidine biosynthetic process"/>
    <property type="evidence" value="ECO:0007669"/>
    <property type="project" value="UniProtKB-KW"/>
</dbReference>
<dbReference type="NCBIfam" id="TIGR00554">
    <property type="entry name" value="panK_bact"/>
    <property type="match status" value="1"/>
</dbReference>
<feature type="domain" description="Phosphoribulokinase/uridine kinase" evidence="38">
    <location>
        <begin position="1184"/>
        <end position="1342"/>
    </location>
</feature>
<evidence type="ECO:0000256" key="3">
    <source>
        <dbReference type="ARBA" id="ARBA00001460"/>
    </source>
</evidence>
<dbReference type="EC" id="2.7.1.33" evidence="15"/>
<accession>A0AA36IR92</accession>
<gene>
    <name evidence="39" type="ORF">EVOR1521_LOCUS16679</name>
</gene>
<dbReference type="GO" id="GO:0004594">
    <property type="term" value="F:pantothenate kinase activity"/>
    <property type="evidence" value="ECO:0007669"/>
    <property type="project" value="UniProtKB-EC"/>
</dbReference>
<dbReference type="CDD" id="cd04732">
    <property type="entry name" value="HisA"/>
    <property type="match status" value="1"/>
</dbReference>
<evidence type="ECO:0000256" key="2">
    <source>
        <dbReference type="ARBA" id="ARBA00001206"/>
    </source>
</evidence>
<evidence type="ECO:0000256" key="20">
    <source>
        <dbReference type="ARBA" id="ARBA00015080"/>
    </source>
</evidence>
<comment type="similarity">
    <text evidence="12">Belongs to the imidazoleglycerol-phosphate dehydratase family.</text>
</comment>
<keyword evidence="31" id="KW-0456">Lyase</keyword>
<evidence type="ECO:0000256" key="32">
    <source>
        <dbReference type="ARBA" id="ARBA00032866"/>
    </source>
</evidence>
<evidence type="ECO:0000256" key="14">
    <source>
        <dbReference type="ARBA" id="ARBA00012075"/>
    </source>
</evidence>
<evidence type="ECO:0000256" key="11">
    <source>
        <dbReference type="ARBA" id="ARBA00006087"/>
    </source>
</evidence>
<reference evidence="39" key="1">
    <citation type="submission" date="2023-08" db="EMBL/GenBank/DDBJ databases">
        <authorList>
            <person name="Chen Y."/>
            <person name="Shah S."/>
            <person name="Dougan E. K."/>
            <person name="Thang M."/>
            <person name="Chan C."/>
        </authorList>
    </citation>
    <scope>NUCLEOTIDE SEQUENCE</scope>
</reference>
<dbReference type="PANTHER" id="PTHR21235">
    <property type="entry name" value="IMIDAZOLE GLYCEROL PHOSPHATE SYNTHASE SUBUNIT HISF/H IGP SYNTHASE SUBUNIT HISF/H"/>
    <property type="match status" value="1"/>
</dbReference>
<evidence type="ECO:0000256" key="26">
    <source>
        <dbReference type="ARBA" id="ARBA00022840"/>
    </source>
</evidence>
<dbReference type="Pfam" id="PF00117">
    <property type="entry name" value="GATase"/>
    <property type="match status" value="1"/>
</dbReference>
<evidence type="ECO:0000256" key="28">
    <source>
        <dbReference type="ARBA" id="ARBA00022993"/>
    </source>
</evidence>
<evidence type="ECO:0000256" key="29">
    <source>
        <dbReference type="ARBA" id="ARBA00023102"/>
    </source>
</evidence>
<evidence type="ECO:0000256" key="6">
    <source>
        <dbReference type="ARBA" id="ARBA00005047"/>
    </source>
</evidence>
<dbReference type="HAMAP" id="MF_01013">
    <property type="entry name" value="HisF"/>
    <property type="match status" value="1"/>
</dbReference>
<evidence type="ECO:0000256" key="30">
    <source>
        <dbReference type="ARBA" id="ARBA00023235"/>
    </source>
</evidence>
<dbReference type="Pfam" id="PF00475">
    <property type="entry name" value="IGPD"/>
    <property type="match status" value="1"/>
</dbReference>
<evidence type="ECO:0000259" key="37">
    <source>
        <dbReference type="Pfam" id="PF00117"/>
    </source>
</evidence>
<dbReference type="GO" id="GO:0004636">
    <property type="term" value="F:phosphoribosyl-ATP diphosphatase activity"/>
    <property type="evidence" value="ECO:0007669"/>
    <property type="project" value="UniProtKB-EC"/>
</dbReference>
<dbReference type="GO" id="GO:0000107">
    <property type="term" value="F:imidazoleglycerol-phosphate synthase activity"/>
    <property type="evidence" value="ECO:0007669"/>
    <property type="project" value="InterPro"/>
</dbReference>
<dbReference type="InterPro" id="IPR008179">
    <property type="entry name" value="HisE"/>
</dbReference>
<feature type="transmembrane region" description="Helical" evidence="36">
    <location>
        <begin position="255"/>
        <end position="272"/>
    </location>
</feature>
<comment type="pathway">
    <text evidence="10">Cofactor biosynthesis; coenzyme A biosynthesis; CoA from (R)-pantothenate: step 1/5.</text>
</comment>
<dbReference type="InterPro" id="IPR023016">
    <property type="entry name" value="HisA/PriA"/>
</dbReference>
<keyword evidence="30" id="KW-0413">Isomerase</keyword>
<keyword evidence="36" id="KW-0472">Membrane</keyword>
<dbReference type="NCBIfam" id="NF002109">
    <property type="entry name" value="PRK00951.1-5"/>
    <property type="match status" value="1"/>
</dbReference>
<dbReference type="InterPro" id="IPR024399">
    <property type="entry name" value="DUF2628"/>
</dbReference>
<dbReference type="GO" id="GO:0004359">
    <property type="term" value="F:glutaminase activity"/>
    <property type="evidence" value="ECO:0007669"/>
    <property type="project" value="UniProtKB-EC"/>
</dbReference>
<dbReference type="PANTHER" id="PTHR21235:SF2">
    <property type="entry name" value="IMIDAZOLE GLYCEROL PHOSPHATE SYNTHASE HISHF"/>
    <property type="match status" value="1"/>
</dbReference>
<evidence type="ECO:0000256" key="22">
    <source>
        <dbReference type="ARBA" id="ARBA00022490"/>
    </source>
</evidence>
<dbReference type="FunFam" id="3.30.230.40:FF:000003">
    <property type="entry name" value="Imidazoleglycerol-phosphate dehydratase HisB"/>
    <property type="match status" value="1"/>
</dbReference>
<evidence type="ECO:0000256" key="10">
    <source>
        <dbReference type="ARBA" id="ARBA00005225"/>
    </source>
</evidence>
<evidence type="ECO:0000256" key="13">
    <source>
        <dbReference type="ARBA" id="ARBA00009667"/>
    </source>
</evidence>
<dbReference type="CDD" id="cd07914">
    <property type="entry name" value="IGPD"/>
    <property type="match status" value="1"/>
</dbReference>
<evidence type="ECO:0000256" key="17">
    <source>
        <dbReference type="ARBA" id="ARBA00012550"/>
    </source>
</evidence>
<dbReference type="HAMAP" id="MF_00278">
    <property type="entry name" value="HisH"/>
    <property type="match status" value="1"/>
</dbReference>
<dbReference type="InterPro" id="IPR050064">
    <property type="entry name" value="IGPS_HisA/HisF"/>
</dbReference>
<dbReference type="InterPro" id="IPR013785">
    <property type="entry name" value="Aldolase_TIM"/>
</dbReference>
<comment type="catalytic activity">
    <reaction evidence="4">
        <text>D-erythro-1-(imidazol-4-yl)glycerol 3-phosphate = 3-(imidazol-4-yl)-2-oxopropyl phosphate + H2O</text>
        <dbReference type="Rhea" id="RHEA:11040"/>
        <dbReference type="ChEBI" id="CHEBI:15377"/>
        <dbReference type="ChEBI" id="CHEBI:57766"/>
        <dbReference type="ChEBI" id="CHEBI:58278"/>
        <dbReference type="EC" id="4.2.1.19"/>
    </reaction>
</comment>
<dbReference type="SUPFAM" id="SSF52540">
    <property type="entry name" value="P-loop containing nucleoside triphosphate hydrolases"/>
    <property type="match status" value="1"/>
</dbReference>
<dbReference type="InterPro" id="IPR006062">
    <property type="entry name" value="His_biosynth"/>
</dbReference>
<evidence type="ECO:0000256" key="35">
    <source>
        <dbReference type="RuleBase" id="RU003657"/>
    </source>
</evidence>
<evidence type="ECO:0000256" key="31">
    <source>
        <dbReference type="ARBA" id="ARBA00023239"/>
    </source>
</evidence>
<dbReference type="GO" id="GO:0005524">
    <property type="term" value="F:ATP binding"/>
    <property type="evidence" value="ECO:0007669"/>
    <property type="project" value="UniProtKB-KW"/>
</dbReference>
<dbReference type="GO" id="GO:0005737">
    <property type="term" value="C:cytoplasm"/>
    <property type="evidence" value="ECO:0007669"/>
    <property type="project" value="UniProtKB-SubCell"/>
</dbReference>
<dbReference type="Gene3D" id="1.10.287.1080">
    <property type="entry name" value="MazG-like"/>
    <property type="match status" value="1"/>
</dbReference>
<dbReference type="GO" id="GO:0004424">
    <property type="term" value="F:imidazoleglycerol-phosphate dehydratase activity"/>
    <property type="evidence" value="ECO:0007669"/>
    <property type="project" value="UniProtKB-EC"/>
</dbReference>
<dbReference type="InterPro" id="IPR010139">
    <property type="entry name" value="Imidazole-glycPsynth_HisH"/>
</dbReference>
<evidence type="ECO:0000256" key="4">
    <source>
        <dbReference type="ARBA" id="ARBA00001723"/>
    </source>
</evidence>
<dbReference type="HAMAP" id="MF_00215">
    <property type="entry name" value="Pantothen_kinase_1"/>
    <property type="match status" value="1"/>
</dbReference>
<evidence type="ECO:0000256" key="36">
    <source>
        <dbReference type="SAM" id="Phobius"/>
    </source>
</evidence>
<dbReference type="CDD" id="cd01748">
    <property type="entry name" value="GATase1_IGP_Synthase"/>
    <property type="match status" value="1"/>
</dbReference>
<feature type="transmembrane region" description="Helical" evidence="36">
    <location>
        <begin position="232"/>
        <end position="250"/>
    </location>
</feature>
<dbReference type="CDD" id="cd11534">
    <property type="entry name" value="NTP-PPase_HisIE_like"/>
    <property type="match status" value="1"/>
</dbReference>
<dbReference type="CDD" id="cd04731">
    <property type="entry name" value="HisF"/>
    <property type="match status" value="1"/>
</dbReference>
<evidence type="ECO:0000256" key="1">
    <source>
        <dbReference type="ARBA" id="ARBA00000901"/>
    </source>
</evidence>
<keyword evidence="40" id="KW-1185">Reference proteome</keyword>
<keyword evidence="23 35" id="KW-0028">Amino-acid biosynthesis</keyword>
<dbReference type="InterPro" id="IPR006083">
    <property type="entry name" value="PRK/URK"/>
</dbReference>
<dbReference type="NCBIfam" id="TIGR03188">
    <property type="entry name" value="histidine_hisI"/>
    <property type="match status" value="1"/>
</dbReference>
<evidence type="ECO:0000256" key="18">
    <source>
        <dbReference type="ARBA" id="ARBA00012809"/>
    </source>
</evidence>
<keyword evidence="26" id="KW-0067">ATP-binding</keyword>
<comment type="catalytic activity">
    <reaction evidence="3">
        <text>1-(5-phospho-beta-D-ribosyl)-ATP + H2O = 1-(5-phospho-beta-D-ribosyl)-5'-AMP + diphosphate + H(+)</text>
        <dbReference type="Rhea" id="RHEA:22828"/>
        <dbReference type="ChEBI" id="CHEBI:15377"/>
        <dbReference type="ChEBI" id="CHEBI:15378"/>
        <dbReference type="ChEBI" id="CHEBI:33019"/>
        <dbReference type="ChEBI" id="CHEBI:59457"/>
        <dbReference type="ChEBI" id="CHEBI:73183"/>
        <dbReference type="EC" id="3.6.1.31"/>
    </reaction>
</comment>
<evidence type="ECO:0000313" key="40">
    <source>
        <dbReference type="Proteomes" id="UP001178507"/>
    </source>
</evidence>
<dbReference type="Gene3D" id="3.30.230.40">
    <property type="entry name" value="Imidazole glycerol phosphate dehydratase, domain 1"/>
    <property type="match status" value="2"/>
</dbReference>
<dbReference type="Gene3D" id="3.20.20.70">
    <property type="entry name" value="Aldolase class I"/>
    <property type="match status" value="2"/>
</dbReference>
<dbReference type="Gene3D" id="3.40.50.300">
    <property type="entry name" value="P-loop containing nucleotide triphosphate hydrolases"/>
    <property type="match status" value="1"/>
</dbReference>
<dbReference type="FunFam" id="3.30.230.40:FF:000001">
    <property type="entry name" value="Imidazoleglycerol-phosphate dehydratase HisB"/>
    <property type="match status" value="1"/>
</dbReference>
<comment type="catalytic activity">
    <reaction evidence="34">
        <text>L-glutamine + H2O = L-glutamate + NH4(+)</text>
        <dbReference type="Rhea" id="RHEA:15889"/>
        <dbReference type="ChEBI" id="CHEBI:15377"/>
        <dbReference type="ChEBI" id="CHEBI:28938"/>
        <dbReference type="ChEBI" id="CHEBI:29985"/>
        <dbReference type="ChEBI" id="CHEBI:58359"/>
        <dbReference type="EC" id="3.5.1.2"/>
    </reaction>
</comment>
<dbReference type="NCBIfam" id="NF002111">
    <property type="entry name" value="PRK00951.2-1"/>
    <property type="match status" value="1"/>
</dbReference>
<comment type="catalytic activity">
    <reaction evidence="1">
        <text>1-(5-phospho-beta-D-ribosyl)-5-[(5-phospho-beta-D-ribosylamino)methylideneamino]imidazole-4-carboxamide = 5-[(5-phospho-1-deoxy-D-ribulos-1-ylimino)methylamino]-1-(5-phospho-beta-D-ribosyl)imidazole-4-carboxamide</text>
        <dbReference type="Rhea" id="RHEA:15469"/>
        <dbReference type="ChEBI" id="CHEBI:58435"/>
        <dbReference type="ChEBI" id="CHEBI:58525"/>
        <dbReference type="EC" id="5.3.1.16"/>
    </reaction>
</comment>
<comment type="pathway">
    <text evidence="7">Amino-acid biosynthesis; L-histidine biosynthesis; L-histidine from 5-phospho-alpha-D-ribose 1-diphosphate: step 5/9.</text>
</comment>
<dbReference type="Pfam" id="PF00977">
    <property type="entry name" value="His_biosynth"/>
    <property type="match status" value="2"/>
</dbReference>
<dbReference type="InterPro" id="IPR020565">
    <property type="entry name" value="ImidazoleglycerP_deHydtase_CS"/>
</dbReference>
<dbReference type="InterPro" id="IPR038494">
    <property type="entry name" value="IGPD_sf"/>
</dbReference>
<keyword evidence="29 35" id="KW-0368">Histidine biosynthesis</keyword>
<dbReference type="EC" id="3.5.1.2" evidence="19"/>
<keyword evidence="36" id="KW-0812">Transmembrane</keyword>
<dbReference type="InterPro" id="IPR021130">
    <property type="entry name" value="PRib-ATP_PPHydrolase-like"/>
</dbReference>
<sequence length="1411" mass="153514">MSARTATVSRKTNETDISVTVDLDGTGKRSITTGIGFFDHMLDQLARHSLIDMTIAANGDTHIDDHHTVEDVGIALGQAISKALGDRRGVTRYASLDLAMDEALTRAALDVSGRPFLVWKVDFTAPKIGTFDTELVREFFQALSQHAGITLHVENFYAANSHHIAETCFKAVARVLRTAIEIDPRQAMARYVILRHEDRTPPRGRAPLLVIRDGWSWLGFVVPLLWLLWHRLWFAAFGVFAASLAIALLAQNPQWASLALPFNLLVGLFVGLEGQGWRIGAARPRGYRLVDVVEADTQEAAELRFADMAGARFSLCRARRGEPLMRVAIIDYGSGNLRSAHKAFERAARERGIDAEIQVTADADRVAYADRIVLPGVGAYADCRAGLDAVPGMHEAIDEAVIAKGRPFLGICVGMQLMSTRGLEKTVTPGFDWIEGDVTLMTPSDPALRIPQIGWNTLDVRREHPLFAGIPTGPDGLHAYFVHSYHLAAAHEADIVATCGYGGPVTAAVARDNMAGTQFHPEKSQTLGLALIGNFLEWTPTRDRKRALAMSKILFPAIDLKDGQCVRLKLGDMDQATVYNDDPAAQAKAFEDEGFKWLHVVDLNGAFEGESVNGDAVEAILSATKNPVQLGGGIRTLADIERWLDKGLARVILGTVAVRDPDLVREACRAFPGKIAVGIDAKGGKVAVEGWAEASELGAIELAKQFEGAGVAAIVFTDIDRDGVLTGINWEATIDLAEAVSIPVIASGGMASLADVVRMVMPDAERLEGAISGRALYDGRIDAQIALGVLEGILPPDDGRVVKGVNFVDLIDAGDPVEAAKAYDAAGADELCFLDITASSDDRETIFDVVARTAEHCFMPLTVGGGVRTIEDIRKLLLAGADKVSINTAAVKNPQFVAEAADKFGNQCIVVAIDAKKVSGEGEPDRWEIFTHGGREPTGIDAVAFARKVVDLGAGEILLTSMDRDGTKAGFDIALTRAIADAVRVPVIASGGVGSLDHLVEGVRDGHATGVLAASIFHFGTHTIGEAKTHMANAGLVAAGPERAAKKLGEEAVETVIAALGDDRDTLIAESADLLYHWLVVCRTRGIALDEVLAELESRGDLSPYRHFTAIKWAEFRADTPLTLSADEVKRLRSLNDPVDLEEVRRIYLSISRLLSAHVEASQELFRQRKRFLNFPEAIKTPYIIGIAGSVAVGKSTTARVLTELLSRWPSSPKVDLITTDGFLLPNAVLRERGLMERKGFPESYDVGAILRFLSAIKAGEQTVKAPLYSHLTYDVREGAYKTIDRPDILIFEGINVLQVRDLPEDGRTIPFVSDFFDYSIYIDADDDLIHTWYVDRFMKLRQTAFQDPQSFFHRYSQLSEDAARAIAEGLWANINLRNLRENILPTRPRADLILRKGSDHLVESVLLRKL</sequence>
<evidence type="ECO:0000256" key="25">
    <source>
        <dbReference type="ARBA" id="ARBA00022801"/>
    </source>
</evidence>
<comment type="pathway">
    <text evidence="8">Amino-acid biosynthesis; L-histidine biosynthesis; L-histidine from 5-phospho-alpha-D-ribose 1-diphosphate: step 4/9.</text>
</comment>
<dbReference type="HAMAP" id="MF_01014">
    <property type="entry name" value="HisA"/>
    <property type="match status" value="1"/>
</dbReference>
<comment type="caution">
    <text evidence="39">The sequence shown here is derived from an EMBL/GenBank/DDBJ whole genome shotgun (WGS) entry which is preliminary data.</text>
</comment>
<dbReference type="InterPro" id="IPR017926">
    <property type="entry name" value="GATASE"/>
</dbReference>
<comment type="subcellular location">
    <subcellularLocation>
        <location evidence="5">Cytoplasm</location>
    </subcellularLocation>
</comment>
<dbReference type="InterPro" id="IPR011060">
    <property type="entry name" value="RibuloseP-bd_barrel"/>
</dbReference>
<dbReference type="SUPFAM" id="SSF101386">
    <property type="entry name" value="all-alpha NTP pyrophosphatases"/>
    <property type="match status" value="1"/>
</dbReference>
<dbReference type="GO" id="GO:0015937">
    <property type="term" value="P:coenzyme A biosynthetic process"/>
    <property type="evidence" value="ECO:0007669"/>
    <property type="project" value="UniProtKB-KW"/>
</dbReference>
<comment type="similarity">
    <text evidence="11">Belongs to the prokaryotic pantothenate kinase family.</text>
</comment>
<dbReference type="EC" id="4.2.1.19" evidence="14"/>
<comment type="catalytic activity">
    <reaction evidence="2">
        <text>(R)-pantothenate + ATP = (R)-4'-phosphopantothenate + ADP + H(+)</text>
        <dbReference type="Rhea" id="RHEA:16373"/>
        <dbReference type="ChEBI" id="CHEBI:10986"/>
        <dbReference type="ChEBI" id="CHEBI:15378"/>
        <dbReference type="ChEBI" id="CHEBI:29032"/>
        <dbReference type="ChEBI" id="CHEBI:30616"/>
        <dbReference type="ChEBI" id="CHEBI:456216"/>
        <dbReference type="EC" id="2.7.1.33"/>
    </reaction>
</comment>
<comment type="similarity">
    <text evidence="13 35">Belongs to the HisA/HisF family.</text>
</comment>
<dbReference type="Pfam" id="PF01503">
    <property type="entry name" value="PRA-PH"/>
    <property type="match status" value="1"/>
</dbReference>
<comment type="pathway">
    <text evidence="6">Amino-acid biosynthesis; L-histidine biosynthesis; L-histidine from 5-phospho-alpha-D-ribose 1-diphosphate: step 6/9.</text>
</comment>
<dbReference type="EC" id="4.3.2.10" evidence="18"/>
<comment type="catalytic activity">
    <reaction evidence="33">
        <text>5-[(5-phospho-1-deoxy-D-ribulos-1-ylimino)methylamino]-1-(5-phospho-beta-D-ribosyl)imidazole-4-carboxamide + L-glutamine = D-erythro-1-(imidazol-4-yl)glycerol 3-phosphate + 5-amino-1-(5-phospho-beta-D-ribosyl)imidazole-4-carboxamide + L-glutamate + H(+)</text>
        <dbReference type="Rhea" id="RHEA:24793"/>
        <dbReference type="ChEBI" id="CHEBI:15378"/>
        <dbReference type="ChEBI" id="CHEBI:29985"/>
        <dbReference type="ChEBI" id="CHEBI:58278"/>
        <dbReference type="ChEBI" id="CHEBI:58359"/>
        <dbReference type="ChEBI" id="CHEBI:58475"/>
        <dbReference type="ChEBI" id="CHEBI:58525"/>
        <dbReference type="EC" id="4.3.2.10"/>
    </reaction>
</comment>
<dbReference type="Pfam" id="PF00485">
    <property type="entry name" value="PRK"/>
    <property type="match status" value="1"/>
</dbReference>
<dbReference type="EC" id="5.3.1.16" evidence="17"/>
<dbReference type="NCBIfam" id="TIGR00735">
    <property type="entry name" value="hisF"/>
    <property type="match status" value="1"/>
</dbReference>
<dbReference type="InterPro" id="IPR004651">
    <property type="entry name" value="HisF"/>
</dbReference>
<dbReference type="InterPro" id="IPR029062">
    <property type="entry name" value="Class_I_gatase-like"/>
</dbReference>
<keyword evidence="28" id="KW-0173">Coenzyme A biosynthesis</keyword>
<comment type="pathway">
    <text evidence="9">Amino-acid biosynthesis; L-histidine biosynthesis; L-histidine from 5-phospho-alpha-D-ribose 1-diphosphate: step 2/9.</text>
</comment>
<dbReference type="PROSITE" id="PS51273">
    <property type="entry name" value="GATASE_TYPE_1"/>
    <property type="match status" value="1"/>
</dbReference>
<evidence type="ECO:0000256" key="8">
    <source>
        <dbReference type="ARBA" id="ARBA00005133"/>
    </source>
</evidence>
<dbReference type="InterPro" id="IPR020568">
    <property type="entry name" value="Ribosomal_Su5_D2-typ_SF"/>
</dbReference>
<dbReference type="NCBIfam" id="NF002114">
    <property type="entry name" value="PRK00951.2-4"/>
    <property type="match status" value="1"/>
</dbReference>
<dbReference type="HAMAP" id="MF_00076">
    <property type="entry name" value="HisB"/>
    <property type="match status" value="1"/>
</dbReference>
<evidence type="ECO:0000256" key="24">
    <source>
        <dbReference type="ARBA" id="ARBA00022741"/>
    </source>
</evidence>
<proteinExistence type="inferred from homology"/>
<evidence type="ECO:0000256" key="15">
    <source>
        <dbReference type="ARBA" id="ARBA00012102"/>
    </source>
</evidence>
<evidence type="ECO:0000313" key="39">
    <source>
        <dbReference type="EMBL" id="CAJ1391415.1"/>
    </source>
</evidence>
<dbReference type="Pfam" id="PF10947">
    <property type="entry name" value="DUF2628"/>
    <property type="match status" value="1"/>
</dbReference>
<evidence type="ECO:0000256" key="5">
    <source>
        <dbReference type="ARBA" id="ARBA00004496"/>
    </source>
</evidence>
<dbReference type="InterPro" id="IPR004566">
    <property type="entry name" value="PanK"/>
</dbReference>
<dbReference type="Gene3D" id="3.40.50.880">
    <property type="match status" value="1"/>
</dbReference>
<evidence type="ECO:0000256" key="19">
    <source>
        <dbReference type="ARBA" id="ARBA00012918"/>
    </source>
</evidence>
<dbReference type="SUPFAM" id="SSF51366">
    <property type="entry name" value="Ribulose-phoshate binding barrel"/>
    <property type="match status" value="2"/>
</dbReference>
<organism evidence="39 40">
    <name type="scientific">Effrenium voratum</name>
    <dbReference type="NCBI Taxonomy" id="2562239"/>
    <lineage>
        <taxon>Eukaryota</taxon>
        <taxon>Sar</taxon>
        <taxon>Alveolata</taxon>
        <taxon>Dinophyceae</taxon>
        <taxon>Suessiales</taxon>
        <taxon>Symbiodiniaceae</taxon>
        <taxon>Effrenium</taxon>
    </lineage>
</organism>
<dbReference type="EMBL" id="CAUJNA010002223">
    <property type="protein sequence ID" value="CAJ1391415.1"/>
    <property type="molecule type" value="Genomic_DNA"/>
</dbReference>
<dbReference type="FunFam" id="3.20.20.70:FF:000009">
    <property type="entry name" value="1-(5-phosphoribosyl)-5-[(5-phosphoribosylamino)methylideneamino] imidazole-4-carboxamide isomerase"/>
    <property type="match status" value="1"/>
</dbReference>
<evidence type="ECO:0000256" key="12">
    <source>
        <dbReference type="ARBA" id="ARBA00007481"/>
    </source>
</evidence>
<evidence type="ECO:0000256" key="7">
    <source>
        <dbReference type="ARBA" id="ARBA00005091"/>
    </source>
</evidence>
<evidence type="ECO:0000256" key="9">
    <source>
        <dbReference type="ARBA" id="ARBA00005204"/>
    </source>
</evidence>